<feature type="compositionally biased region" description="Low complexity" evidence="1">
    <location>
        <begin position="631"/>
        <end position="640"/>
    </location>
</feature>
<protein>
    <submittedName>
        <fullName evidence="4">RAVE complex protein Rav1 C-terminal domain-containing protein</fullName>
    </submittedName>
</protein>
<dbReference type="AlphaFoldDB" id="A0A9P1GKB0"/>
<feature type="compositionally biased region" description="Low complexity" evidence="1">
    <location>
        <begin position="536"/>
        <end position="545"/>
    </location>
</feature>
<dbReference type="EMBL" id="CAMXCT010005824">
    <property type="protein sequence ID" value="CAI4013347.1"/>
    <property type="molecule type" value="Genomic_DNA"/>
</dbReference>
<evidence type="ECO:0000256" key="2">
    <source>
        <dbReference type="SAM" id="Phobius"/>
    </source>
</evidence>
<feature type="compositionally biased region" description="Basic and acidic residues" evidence="1">
    <location>
        <begin position="39"/>
        <end position="57"/>
    </location>
</feature>
<keyword evidence="2" id="KW-0472">Membrane</keyword>
<feature type="compositionally biased region" description="Low complexity" evidence="1">
    <location>
        <begin position="612"/>
        <end position="621"/>
    </location>
</feature>
<dbReference type="Proteomes" id="UP001152797">
    <property type="component" value="Unassembled WGS sequence"/>
</dbReference>
<feature type="compositionally biased region" description="Basic and acidic residues" evidence="1">
    <location>
        <begin position="273"/>
        <end position="283"/>
    </location>
</feature>
<feature type="compositionally biased region" description="Low complexity" evidence="1">
    <location>
        <begin position="555"/>
        <end position="564"/>
    </location>
</feature>
<feature type="compositionally biased region" description="Basic and acidic residues" evidence="1">
    <location>
        <begin position="163"/>
        <end position="173"/>
    </location>
</feature>
<feature type="non-terminal residue" evidence="3">
    <location>
        <position position="1248"/>
    </location>
</feature>
<gene>
    <name evidence="3" type="ORF">C1SCF055_LOCUS38331</name>
</gene>
<feature type="compositionally biased region" description="Low complexity" evidence="1">
    <location>
        <begin position="502"/>
        <end position="526"/>
    </location>
</feature>
<evidence type="ECO:0000256" key="1">
    <source>
        <dbReference type="SAM" id="MobiDB-lite"/>
    </source>
</evidence>
<feature type="compositionally biased region" description="Basic and acidic residues" evidence="1">
    <location>
        <begin position="349"/>
        <end position="358"/>
    </location>
</feature>
<dbReference type="EMBL" id="CAMXCT020005824">
    <property type="protein sequence ID" value="CAL1166722.1"/>
    <property type="molecule type" value="Genomic_DNA"/>
</dbReference>
<feature type="compositionally biased region" description="Low complexity" evidence="1">
    <location>
        <begin position="207"/>
        <end position="217"/>
    </location>
</feature>
<feature type="compositionally biased region" description="Basic and acidic residues" evidence="1">
    <location>
        <begin position="311"/>
        <end position="321"/>
    </location>
</feature>
<reference evidence="3" key="1">
    <citation type="submission" date="2022-10" db="EMBL/GenBank/DDBJ databases">
        <authorList>
            <person name="Chen Y."/>
            <person name="Dougan E. K."/>
            <person name="Chan C."/>
            <person name="Rhodes N."/>
            <person name="Thang M."/>
        </authorList>
    </citation>
    <scope>NUCLEOTIDE SEQUENCE</scope>
</reference>
<feature type="compositionally biased region" description="Basic and acidic residues" evidence="1">
    <location>
        <begin position="254"/>
        <end position="264"/>
    </location>
</feature>
<feature type="compositionally biased region" description="Polar residues" evidence="1">
    <location>
        <begin position="1155"/>
        <end position="1170"/>
    </location>
</feature>
<feature type="compositionally biased region" description="Basic and acidic residues" evidence="1">
    <location>
        <begin position="125"/>
        <end position="135"/>
    </location>
</feature>
<evidence type="ECO:0000313" key="4">
    <source>
        <dbReference type="EMBL" id="CAL4800659.1"/>
    </source>
</evidence>
<feature type="compositionally biased region" description="Basic and acidic residues" evidence="1">
    <location>
        <begin position="235"/>
        <end position="245"/>
    </location>
</feature>
<feature type="region of interest" description="Disordered" evidence="1">
    <location>
        <begin position="1155"/>
        <end position="1194"/>
    </location>
</feature>
<comment type="caution">
    <text evidence="3">The sequence shown here is derived from an EMBL/GenBank/DDBJ whole genome shotgun (WGS) entry which is preliminary data.</text>
</comment>
<accession>A0A9P1GKB0</accession>
<feature type="compositionally biased region" description="Basic and acidic residues" evidence="1">
    <location>
        <begin position="106"/>
        <end position="116"/>
    </location>
</feature>
<feature type="compositionally biased region" description="Low complexity" evidence="1">
    <location>
        <begin position="224"/>
        <end position="234"/>
    </location>
</feature>
<feature type="compositionally biased region" description="Basic and acidic residues" evidence="1">
    <location>
        <begin position="87"/>
        <end position="97"/>
    </location>
</feature>
<proteinExistence type="predicted"/>
<feature type="compositionally biased region" description="Basic residues" evidence="1">
    <location>
        <begin position="393"/>
        <end position="404"/>
    </location>
</feature>
<organism evidence="3">
    <name type="scientific">Cladocopium goreaui</name>
    <dbReference type="NCBI Taxonomy" id="2562237"/>
    <lineage>
        <taxon>Eukaryota</taxon>
        <taxon>Sar</taxon>
        <taxon>Alveolata</taxon>
        <taxon>Dinophyceae</taxon>
        <taxon>Suessiales</taxon>
        <taxon>Symbiodiniaceae</taxon>
        <taxon>Cladocopium</taxon>
    </lineage>
</organism>
<feature type="compositionally biased region" description="Basic and acidic residues" evidence="1">
    <location>
        <begin position="144"/>
        <end position="154"/>
    </location>
</feature>
<sequence>DADDSSLVQAAPLRSVRKVLPTSFGKINDTATSQSLLKQKPEPAEAASDKTAAKPAKEAATVSLPKAASDKIAAKPSTLAAAPPKTASDKTAAKPSKEAATPPKAASDKTAAKPAKEAATPPKAASDKTAAKPSKEAATPPKAASDKIAAKPAKEAATPPKAASDKTAAKPAKEAATPPKAASDKTAAKPSKEAATAPKAASDKTAAKPAKATPPKAASDKTAAKPAKATPPKAASDKIAAKPAKEAATPPKAPSDKITAKPAKEAATPPKAASDKTAAKPSKEAATPPKAASDKIAAKPAKEAATPPKAASDKTAAKPAKEAATPPKAASEKIEAKPSTLAGASPEAPSDKTAEQPAKEAATPPGAPSDKTAEQPAKEAATPPAAPSDKKQNNQRKKLQHRQQHQVTRQQNNQRKKLQHRPPAAPSDKTAEPAPSDKTAEQPAKEAATPPAAPSDKTAEQPAKEAATPPAAPSDKTAEQPAKEAATPPAAPSDKTAEQPAKEAATPTAAPSDKTAEQPANEAATPPAAPSDKTAEQPANEAATPPAAPSDKTAEQPANEAATPPAAPSDKTAEQPAKEAATPPAAPSDKTAEQPAKEAATPPAAPSDKTAEQPANEAATPPAAPSDKTAEQPANEAATPPAAPSDKTAEQPETGVAEGSNGAESGTGNMSVPAAKTSGKQTAQPLIPLLPSEPALDSSTRVVEIVVPNANNSHAVIRIRNPDAIDIEDVNVSNPVASLRSLAESHWDLNLKKRLSSKTNLPLKALAIHRVPTTIYSKNDSFDGLRHLRLQVESFDTMNSSVEDYATVSKDALLEMIKALQRASPICHNLSQARVEQKDMLEQEEALMSKTDDLSKSLERVVQGSVAASGLEVAKAAQKILENRQIWEAHANQNLLLRQQAKKSMNQLAIELLGAVRHGITGLKTCAVASKVKVNLTQVREEFFAALDLGKGNLSVSRMNIELEDLEKAINVSANNLTLSISLSANLVQDAVLKANASKHLNSAVDVKENLTSLLYERVHLVENISHDTSRLPPLADRATLNLSMGTTALVISASQAEGLAKQLQVIDSSIQEMYQETLETDVHMKLKGLTLQKTLREALRTCALGLRLARLSGKEVNNSLAEIFRNFHGIYGNASSPIEFLRKPGELQSVTKLSTLHTNSSPHNASTPARLSERGQQWPEAEDSKEVPWNLPNDPKTADTTSLLFGVPRAPPVPPSKESRLLPNLLIASAMSLFLILGSVLLWIVSA</sequence>
<name>A0A9P1GKB0_9DINO</name>
<dbReference type="EMBL" id="CAMXCT030005824">
    <property type="protein sequence ID" value="CAL4800659.1"/>
    <property type="molecule type" value="Genomic_DNA"/>
</dbReference>
<evidence type="ECO:0000313" key="5">
    <source>
        <dbReference type="Proteomes" id="UP001152797"/>
    </source>
</evidence>
<reference evidence="4 5" key="2">
    <citation type="submission" date="2024-05" db="EMBL/GenBank/DDBJ databases">
        <authorList>
            <person name="Chen Y."/>
            <person name="Shah S."/>
            <person name="Dougan E. K."/>
            <person name="Thang M."/>
            <person name="Chan C."/>
        </authorList>
    </citation>
    <scope>NUCLEOTIDE SEQUENCE [LARGE SCALE GENOMIC DNA]</scope>
</reference>
<evidence type="ECO:0000313" key="3">
    <source>
        <dbReference type="EMBL" id="CAI4013347.1"/>
    </source>
</evidence>
<feature type="region of interest" description="Disordered" evidence="1">
    <location>
        <begin position="22"/>
        <end position="682"/>
    </location>
</feature>
<feature type="compositionally biased region" description="Basic and acidic residues" evidence="1">
    <location>
        <begin position="292"/>
        <end position="302"/>
    </location>
</feature>
<feature type="transmembrane region" description="Helical" evidence="2">
    <location>
        <begin position="1222"/>
        <end position="1246"/>
    </location>
</feature>
<keyword evidence="2" id="KW-0812">Transmembrane</keyword>
<feature type="compositionally biased region" description="Basic and acidic residues" evidence="1">
    <location>
        <begin position="182"/>
        <end position="192"/>
    </location>
</feature>
<keyword evidence="2" id="KW-1133">Transmembrane helix</keyword>
<keyword evidence="5" id="KW-1185">Reference proteome</keyword>